<dbReference type="Proteomes" id="UP000070531">
    <property type="component" value="Unassembled WGS sequence"/>
</dbReference>
<evidence type="ECO:0000313" key="3">
    <source>
        <dbReference type="Proteomes" id="UP000070531"/>
    </source>
</evidence>
<dbReference type="RefSeq" id="WP_060933042.1">
    <property type="nucleotide sequence ID" value="NZ_KQ960524.1"/>
</dbReference>
<name>A0A134BC86_9BACT</name>
<dbReference type="EMBL" id="LSDL01000066">
    <property type="protein sequence ID" value="KXB77535.1"/>
    <property type="molecule type" value="Genomic_DNA"/>
</dbReference>
<evidence type="ECO:0000313" key="2">
    <source>
        <dbReference type="EMBL" id="KXB77535.1"/>
    </source>
</evidence>
<dbReference type="Pfam" id="PF18798">
    <property type="entry name" value="LPD3"/>
    <property type="match status" value="1"/>
</dbReference>
<protein>
    <recommendedName>
        <fullName evidence="1">Large polyvalent protein-associated domain-containing protein</fullName>
    </recommendedName>
</protein>
<dbReference type="InterPro" id="IPR040824">
    <property type="entry name" value="LPD3"/>
</dbReference>
<reference evidence="2 3" key="1">
    <citation type="submission" date="2016-01" db="EMBL/GenBank/DDBJ databases">
        <authorList>
            <person name="Oliw E.H."/>
        </authorList>
    </citation>
    <scope>NUCLEOTIDE SEQUENCE [LARGE SCALE GENOMIC DNA]</scope>
    <source>
        <strain evidence="2 3">DNF00307</strain>
    </source>
</reference>
<dbReference type="AlphaFoldDB" id="A0A134BC86"/>
<proteinExistence type="predicted"/>
<organism evidence="2">
    <name type="scientific">Prevotella amnii</name>
    <dbReference type="NCBI Taxonomy" id="419005"/>
    <lineage>
        <taxon>Bacteria</taxon>
        <taxon>Pseudomonadati</taxon>
        <taxon>Bacteroidota</taxon>
        <taxon>Bacteroidia</taxon>
        <taxon>Bacteroidales</taxon>
        <taxon>Prevotellaceae</taxon>
        <taxon>Prevotella</taxon>
    </lineage>
</organism>
<evidence type="ECO:0000259" key="1">
    <source>
        <dbReference type="Pfam" id="PF18798"/>
    </source>
</evidence>
<gene>
    <name evidence="2" type="ORF">HMPREF1860_01329</name>
</gene>
<accession>A0A134BC86</accession>
<feature type="domain" description="Large polyvalent protein-associated" evidence="1">
    <location>
        <begin position="24"/>
        <end position="113"/>
    </location>
</feature>
<dbReference type="PATRIC" id="fig|419005.5.peg.1338"/>
<comment type="caution">
    <text evidence="2">The sequence shown here is derived from an EMBL/GenBank/DDBJ whole genome shotgun (WGS) entry which is preliminary data.</text>
</comment>
<sequence>MKQAALRHAQRTDEQIQVIKKAWLKRNRKQATAAAKAALIGKTAKHPMIAGAIKFSTYGIKEAINQPHSKLYEKNKLVKDIISVIKNATYSKTAKDRKGRGWIFHYLKINIAGIDSYIVIRQIGKEYSFYSITEI</sequence>